<dbReference type="AlphaFoldDB" id="A0A7W9T3X7"/>
<proteinExistence type="predicted"/>
<accession>A0A7W9T3X7</accession>
<keyword evidence="2" id="KW-1185">Reference proteome</keyword>
<dbReference type="EMBL" id="JACHGG010000005">
    <property type="protein sequence ID" value="MBB6060598.1"/>
    <property type="molecule type" value="Genomic_DNA"/>
</dbReference>
<organism evidence="1 2">
    <name type="scientific">Hymenobacter luteus</name>
    <dbReference type="NCBI Taxonomy" id="1411122"/>
    <lineage>
        <taxon>Bacteria</taxon>
        <taxon>Pseudomonadati</taxon>
        <taxon>Bacteroidota</taxon>
        <taxon>Cytophagia</taxon>
        <taxon>Cytophagales</taxon>
        <taxon>Hymenobacteraceae</taxon>
        <taxon>Hymenobacter</taxon>
    </lineage>
</organism>
<evidence type="ECO:0000313" key="1">
    <source>
        <dbReference type="EMBL" id="MBB6060598.1"/>
    </source>
</evidence>
<evidence type="ECO:0000313" key="2">
    <source>
        <dbReference type="Proteomes" id="UP000532746"/>
    </source>
</evidence>
<comment type="caution">
    <text evidence="1">The sequence shown here is derived from an EMBL/GenBank/DDBJ whole genome shotgun (WGS) entry which is preliminary data.</text>
</comment>
<sequence length="166" mass="19788">MIVRCPNSKWNWSKEKIKIILGHKPISLTWIGNEKSIHFYNEECIEININIDKNGNHIKYSFHTYTPKRWRNKFMYDRAIASEIEHGSVLSKHHDMYVNTQPFNCEWLKNQAIDELDEGFLILSCEETKELLRYNGIEKVENITLSLVVNHPKFTTLEREFLDLLY</sequence>
<dbReference type="Proteomes" id="UP000532746">
    <property type="component" value="Unassembled WGS sequence"/>
</dbReference>
<gene>
    <name evidence="1" type="ORF">HNQ93_003472</name>
</gene>
<reference evidence="1 2" key="1">
    <citation type="submission" date="2020-08" db="EMBL/GenBank/DDBJ databases">
        <title>Genomic Encyclopedia of Type Strains, Phase IV (KMG-IV): sequencing the most valuable type-strain genomes for metagenomic binning, comparative biology and taxonomic classification.</title>
        <authorList>
            <person name="Goeker M."/>
        </authorList>
    </citation>
    <scope>NUCLEOTIDE SEQUENCE [LARGE SCALE GENOMIC DNA]</scope>
    <source>
        <strain evidence="1 2">DSM 26718</strain>
    </source>
</reference>
<protein>
    <submittedName>
        <fullName evidence="1">Uncharacterized protein</fullName>
    </submittedName>
</protein>
<name>A0A7W9T3X7_9BACT</name>
<dbReference type="RefSeq" id="WP_183404666.1">
    <property type="nucleotide sequence ID" value="NZ_JACHGG010000005.1"/>
</dbReference>